<keyword evidence="1" id="KW-0732">Signal</keyword>
<feature type="chain" id="PRO_5035422367" description="TIL domain-containing protein" evidence="1">
    <location>
        <begin position="22"/>
        <end position="89"/>
    </location>
</feature>
<feature type="signal peptide" evidence="1">
    <location>
        <begin position="1"/>
        <end position="21"/>
    </location>
</feature>
<dbReference type="Gene3D" id="2.10.25.10">
    <property type="entry name" value="Laminin"/>
    <property type="match status" value="1"/>
</dbReference>
<organism evidence="2 3">
    <name type="scientific">Ignelater luminosus</name>
    <name type="common">Cucubano</name>
    <name type="synonym">Pyrophorus luminosus</name>
    <dbReference type="NCBI Taxonomy" id="2038154"/>
    <lineage>
        <taxon>Eukaryota</taxon>
        <taxon>Metazoa</taxon>
        <taxon>Ecdysozoa</taxon>
        <taxon>Arthropoda</taxon>
        <taxon>Hexapoda</taxon>
        <taxon>Insecta</taxon>
        <taxon>Pterygota</taxon>
        <taxon>Neoptera</taxon>
        <taxon>Endopterygota</taxon>
        <taxon>Coleoptera</taxon>
        <taxon>Polyphaga</taxon>
        <taxon>Elateriformia</taxon>
        <taxon>Elateroidea</taxon>
        <taxon>Elateridae</taxon>
        <taxon>Agrypninae</taxon>
        <taxon>Pyrophorini</taxon>
        <taxon>Ignelater</taxon>
    </lineage>
</organism>
<keyword evidence="3" id="KW-1185">Reference proteome</keyword>
<name>A0A8K0D2L9_IGNLU</name>
<evidence type="ECO:0000256" key="1">
    <source>
        <dbReference type="SAM" id="SignalP"/>
    </source>
</evidence>
<proteinExistence type="predicted"/>
<evidence type="ECO:0000313" key="2">
    <source>
        <dbReference type="EMBL" id="KAF2896839.1"/>
    </source>
</evidence>
<evidence type="ECO:0000313" key="3">
    <source>
        <dbReference type="Proteomes" id="UP000801492"/>
    </source>
</evidence>
<gene>
    <name evidence="2" type="ORF">ILUMI_09332</name>
</gene>
<reference evidence="2" key="1">
    <citation type="submission" date="2019-08" db="EMBL/GenBank/DDBJ databases">
        <title>The genome of the North American firefly Photinus pyralis.</title>
        <authorList>
            <consortium name="Photinus pyralis genome working group"/>
            <person name="Fallon T.R."/>
            <person name="Sander Lower S.E."/>
            <person name="Weng J.-K."/>
        </authorList>
    </citation>
    <scope>NUCLEOTIDE SEQUENCE</scope>
    <source>
        <strain evidence="2">TRF0915ILg1</strain>
        <tissue evidence="2">Whole body</tissue>
    </source>
</reference>
<protein>
    <recommendedName>
        <fullName evidence="4">TIL domain-containing protein</fullName>
    </recommendedName>
</protein>
<dbReference type="Proteomes" id="UP000801492">
    <property type="component" value="Unassembled WGS sequence"/>
</dbReference>
<comment type="caution">
    <text evidence="2">The sequence shown here is derived from an EMBL/GenBank/DDBJ whole genome shotgun (WGS) entry which is preliminary data.</text>
</comment>
<evidence type="ECO:0008006" key="4">
    <source>
        <dbReference type="Google" id="ProtNLM"/>
    </source>
</evidence>
<dbReference type="EMBL" id="VTPC01004708">
    <property type="protein sequence ID" value="KAF2896839.1"/>
    <property type="molecule type" value="Genomic_DNA"/>
</dbReference>
<dbReference type="InterPro" id="IPR036084">
    <property type="entry name" value="Ser_inhib-like_sf"/>
</dbReference>
<dbReference type="SUPFAM" id="SSF57567">
    <property type="entry name" value="Serine protease inhibitors"/>
    <property type="match status" value="1"/>
</dbReference>
<accession>A0A8K0D2L9</accession>
<dbReference type="CDD" id="cd19941">
    <property type="entry name" value="TIL"/>
    <property type="match status" value="1"/>
</dbReference>
<dbReference type="AlphaFoldDB" id="A0A8K0D2L9"/>
<sequence length="89" mass="9942">MGNIQLIIFGVIIAYITSCSGQSNNTEHHCANYEVYKDDYKPGCEASCKHLFPPSDCNATVVPGCACRFLFVRNSRHECENVLRCLIDP</sequence>